<evidence type="ECO:0000313" key="4">
    <source>
        <dbReference type="Proteomes" id="UP000070188"/>
    </source>
</evidence>
<gene>
    <name evidence="3" type="ORF">LI90_3267</name>
</gene>
<protein>
    <submittedName>
        <fullName evidence="3">Putative regulatory protein</fullName>
    </submittedName>
</protein>
<proteinExistence type="predicted"/>
<accession>A0A132MWM7</accession>
<dbReference type="InterPro" id="IPR050267">
    <property type="entry name" value="Anti-sigma-factor_SerPK"/>
</dbReference>
<reference evidence="4" key="1">
    <citation type="submission" date="2015-04" db="EMBL/GenBank/DDBJ databases">
        <title>Physiological reanalysis, assessment of diazotrophy, and genome sequences of multiple isolates of Streptomyces thermoautotrophicus.</title>
        <authorList>
            <person name="MacKellar D.C."/>
            <person name="Lieber L."/>
            <person name="Norman J."/>
            <person name="Bolger A."/>
            <person name="Tobin C."/>
            <person name="Murray J.W."/>
            <person name="Chang R."/>
            <person name="Ford T."/>
            <person name="Nguyen P.Q."/>
            <person name="Woodward J."/>
            <person name="Permingeat H."/>
            <person name="Joshi N.S."/>
            <person name="Silver P.A."/>
            <person name="Usadel B."/>
            <person name="Rutherford A.W."/>
            <person name="Friesen M."/>
            <person name="Prell J."/>
        </authorList>
    </citation>
    <scope>NUCLEOTIDE SEQUENCE [LARGE SCALE GENOMIC DNA]</scope>
    <source>
        <strain evidence="4">H1</strain>
    </source>
</reference>
<dbReference type="Pfam" id="PF13581">
    <property type="entry name" value="HATPase_c_2"/>
    <property type="match status" value="1"/>
</dbReference>
<dbReference type="PATRIC" id="fig|1469144.10.peg.3514"/>
<dbReference type="Proteomes" id="UP000070188">
    <property type="component" value="Unassembled WGS sequence"/>
</dbReference>
<dbReference type="Gene3D" id="3.30.565.10">
    <property type="entry name" value="Histidine kinase-like ATPase, C-terminal domain"/>
    <property type="match status" value="1"/>
</dbReference>
<dbReference type="InterPro" id="IPR003594">
    <property type="entry name" value="HATPase_dom"/>
</dbReference>
<keyword evidence="4" id="KW-1185">Reference proteome</keyword>
<dbReference type="CDD" id="cd16936">
    <property type="entry name" value="HATPase_RsbW-like"/>
    <property type="match status" value="1"/>
</dbReference>
<evidence type="ECO:0000259" key="2">
    <source>
        <dbReference type="Pfam" id="PF13581"/>
    </source>
</evidence>
<sequence>MRWHVTYYCIWRGLHRRYLLDDVQVVVTELFTNAVRHAEHRGQPITVVLDPRNGALRVEVHDPDPTLPTPNLDIDLDATCGRGLLLVETLAHRWGAVPLPDGGKVVFAEIEPCSRQAG</sequence>
<dbReference type="InterPro" id="IPR036890">
    <property type="entry name" value="HATPase_C_sf"/>
</dbReference>
<comment type="caution">
    <text evidence="3">The sequence shown here is derived from an EMBL/GenBank/DDBJ whole genome shotgun (WGS) entry which is preliminary data.</text>
</comment>
<dbReference type="EMBL" id="LAXD01000001">
    <property type="protein sequence ID" value="KWX02224.1"/>
    <property type="molecule type" value="Genomic_DNA"/>
</dbReference>
<name>A0A132MWM7_9ACTN</name>
<feature type="domain" description="Histidine kinase/HSP90-like ATPase" evidence="2">
    <location>
        <begin position="19"/>
        <end position="94"/>
    </location>
</feature>
<dbReference type="STRING" id="1469144.LI90_3267"/>
<dbReference type="PANTHER" id="PTHR35526:SF3">
    <property type="entry name" value="ANTI-SIGMA-F FACTOR RSBW"/>
    <property type="match status" value="1"/>
</dbReference>
<dbReference type="SUPFAM" id="SSF55874">
    <property type="entry name" value="ATPase domain of HSP90 chaperone/DNA topoisomerase II/histidine kinase"/>
    <property type="match status" value="1"/>
</dbReference>
<dbReference type="AlphaFoldDB" id="A0A132MWM7"/>
<keyword evidence="1" id="KW-0723">Serine/threonine-protein kinase</keyword>
<dbReference type="GO" id="GO:0004674">
    <property type="term" value="F:protein serine/threonine kinase activity"/>
    <property type="evidence" value="ECO:0007669"/>
    <property type="project" value="UniProtKB-KW"/>
</dbReference>
<keyword evidence="1" id="KW-0808">Transferase</keyword>
<evidence type="ECO:0000313" key="3">
    <source>
        <dbReference type="EMBL" id="KWX02224.1"/>
    </source>
</evidence>
<organism evidence="3 4">
    <name type="scientific">Carbonactinospora thermoautotrophica</name>
    <dbReference type="NCBI Taxonomy" id="1469144"/>
    <lineage>
        <taxon>Bacteria</taxon>
        <taxon>Bacillati</taxon>
        <taxon>Actinomycetota</taxon>
        <taxon>Actinomycetes</taxon>
        <taxon>Kitasatosporales</taxon>
        <taxon>Carbonactinosporaceae</taxon>
        <taxon>Carbonactinospora</taxon>
    </lineage>
</organism>
<dbReference type="PANTHER" id="PTHR35526">
    <property type="entry name" value="ANTI-SIGMA-F FACTOR RSBW-RELATED"/>
    <property type="match status" value="1"/>
</dbReference>
<evidence type="ECO:0000256" key="1">
    <source>
        <dbReference type="ARBA" id="ARBA00022527"/>
    </source>
</evidence>
<keyword evidence="1" id="KW-0418">Kinase</keyword>